<dbReference type="Gene3D" id="1.10.10.10">
    <property type="entry name" value="Winged helix-like DNA-binding domain superfamily/Winged helix DNA-binding domain"/>
    <property type="match status" value="1"/>
</dbReference>
<keyword evidence="3" id="KW-0804">Transcription</keyword>
<dbReference type="AlphaFoldDB" id="A0A1Y5S494"/>
<dbReference type="Pfam" id="PF01614">
    <property type="entry name" value="IclR_C"/>
    <property type="match status" value="1"/>
</dbReference>
<name>A0A1Y5S494_9RHOB</name>
<dbReference type="GO" id="GO:0045892">
    <property type="term" value="P:negative regulation of DNA-templated transcription"/>
    <property type="evidence" value="ECO:0007669"/>
    <property type="project" value="TreeGrafter"/>
</dbReference>
<dbReference type="PANTHER" id="PTHR30136:SF39">
    <property type="entry name" value="TRANSCRIPTIONAL REGULATORY PROTEIN"/>
    <property type="match status" value="1"/>
</dbReference>
<keyword evidence="7" id="KW-1185">Reference proteome</keyword>
<dbReference type="SUPFAM" id="SSF55781">
    <property type="entry name" value="GAF domain-like"/>
    <property type="match status" value="1"/>
</dbReference>
<accession>A0A1Y5S494</accession>
<dbReference type="EMBL" id="FWFV01000003">
    <property type="protein sequence ID" value="SLN31857.1"/>
    <property type="molecule type" value="Genomic_DNA"/>
</dbReference>
<dbReference type="GO" id="GO:0003700">
    <property type="term" value="F:DNA-binding transcription factor activity"/>
    <property type="evidence" value="ECO:0007669"/>
    <property type="project" value="TreeGrafter"/>
</dbReference>
<dbReference type="STRING" id="315423.SAMN04488020_10316"/>
<dbReference type="Gene3D" id="3.30.450.40">
    <property type="match status" value="1"/>
</dbReference>
<dbReference type="InterPro" id="IPR005471">
    <property type="entry name" value="Tscrpt_reg_IclR_N"/>
</dbReference>
<evidence type="ECO:0000256" key="3">
    <source>
        <dbReference type="ARBA" id="ARBA00023163"/>
    </source>
</evidence>
<dbReference type="GO" id="GO:0003677">
    <property type="term" value="F:DNA binding"/>
    <property type="evidence" value="ECO:0007669"/>
    <property type="project" value="UniProtKB-KW"/>
</dbReference>
<dbReference type="PROSITE" id="PS51078">
    <property type="entry name" value="ICLR_ED"/>
    <property type="match status" value="1"/>
</dbReference>
<organism evidence="6 7">
    <name type="scientific">Palleronia marisminoris</name>
    <dbReference type="NCBI Taxonomy" id="315423"/>
    <lineage>
        <taxon>Bacteria</taxon>
        <taxon>Pseudomonadati</taxon>
        <taxon>Pseudomonadota</taxon>
        <taxon>Alphaproteobacteria</taxon>
        <taxon>Rhodobacterales</taxon>
        <taxon>Roseobacteraceae</taxon>
        <taxon>Palleronia</taxon>
    </lineage>
</organism>
<evidence type="ECO:0000313" key="6">
    <source>
        <dbReference type="EMBL" id="SLN31857.1"/>
    </source>
</evidence>
<dbReference type="InterPro" id="IPR036390">
    <property type="entry name" value="WH_DNA-bd_sf"/>
</dbReference>
<dbReference type="Pfam" id="PF09339">
    <property type="entry name" value="HTH_IclR"/>
    <property type="match status" value="1"/>
</dbReference>
<dbReference type="SUPFAM" id="SSF46785">
    <property type="entry name" value="Winged helix' DNA-binding domain"/>
    <property type="match status" value="1"/>
</dbReference>
<evidence type="ECO:0000256" key="1">
    <source>
        <dbReference type="ARBA" id="ARBA00023015"/>
    </source>
</evidence>
<dbReference type="InterPro" id="IPR014757">
    <property type="entry name" value="Tscrpt_reg_IclR_C"/>
</dbReference>
<gene>
    <name evidence="6" type="primary">allR</name>
    <name evidence="6" type="ORF">PAM7066_01296</name>
</gene>
<reference evidence="6 7" key="1">
    <citation type="submission" date="2017-03" db="EMBL/GenBank/DDBJ databases">
        <authorList>
            <person name="Afonso C.L."/>
            <person name="Miller P.J."/>
            <person name="Scott M.A."/>
            <person name="Spackman E."/>
            <person name="Goraichik I."/>
            <person name="Dimitrov K.M."/>
            <person name="Suarez D.L."/>
            <person name="Swayne D.E."/>
        </authorList>
    </citation>
    <scope>NUCLEOTIDE SEQUENCE [LARGE SCALE GENOMIC DNA]</scope>
    <source>
        <strain evidence="6 7">CECT 7066</strain>
    </source>
</reference>
<feature type="domain" description="IclR-ED" evidence="5">
    <location>
        <begin position="74"/>
        <end position="258"/>
    </location>
</feature>
<dbReference type="OrthoDB" id="9807558at2"/>
<dbReference type="InterPro" id="IPR050707">
    <property type="entry name" value="HTH_MetabolicPath_Reg"/>
</dbReference>
<dbReference type="InterPro" id="IPR029016">
    <property type="entry name" value="GAF-like_dom_sf"/>
</dbReference>
<keyword evidence="1" id="KW-0805">Transcription regulation</keyword>
<keyword evidence="2" id="KW-0238">DNA-binding</keyword>
<evidence type="ECO:0000256" key="2">
    <source>
        <dbReference type="ARBA" id="ARBA00023125"/>
    </source>
</evidence>
<dbReference type="Proteomes" id="UP000193870">
    <property type="component" value="Unassembled WGS sequence"/>
</dbReference>
<evidence type="ECO:0000259" key="5">
    <source>
        <dbReference type="PROSITE" id="PS51078"/>
    </source>
</evidence>
<proteinExistence type="predicted"/>
<evidence type="ECO:0000259" key="4">
    <source>
        <dbReference type="PROSITE" id="PS51077"/>
    </source>
</evidence>
<protein>
    <submittedName>
        <fullName evidence="6">HTH-type transcriptional repressor AllR</fullName>
    </submittedName>
</protein>
<evidence type="ECO:0000313" key="7">
    <source>
        <dbReference type="Proteomes" id="UP000193870"/>
    </source>
</evidence>
<dbReference type="SMART" id="SM00346">
    <property type="entry name" value="HTH_ICLR"/>
    <property type="match status" value="1"/>
</dbReference>
<dbReference type="RefSeq" id="WP_090928789.1">
    <property type="nucleotide sequence ID" value="NZ_FOPF01000003.1"/>
</dbReference>
<dbReference type="InterPro" id="IPR036388">
    <property type="entry name" value="WH-like_DNA-bd_sf"/>
</dbReference>
<sequence>MNRMTGPSGAQSVDRALLLLRLVGPRGEDGASLVDLVTASGLEKPTVRRLLMALMRSRLIEQDPATRHYHLGEECYVLGALASPRHGLLEIAADAVARLARDSGDTAFVTMRRGSFAICLHRQEGSYPIRTHALTAGAQHPLGVGAGSLAMLAALPDAEVEAVLADISPHLPADYPDYAPHILRADIERTRARGHALNPGRIVAGSWGIGVALRRGDGTVAGALSLAAVESRMQPPREAELAALLAREAAEVETRLRRERP</sequence>
<dbReference type="PANTHER" id="PTHR30136">
    <property type="entry name" value="HELIX-TURN-HELIX TRANSCRIPTIONAL REGULATOR, ICLR FAMILY"/>
    <property type="match status" value="1"/>
</dbReference>
<dbReference type="PROSITE" id="PS51077">
    <property type="entry name" value="HTH_ICLR"/>
    <property type="match status" value="1"/>
</dbReference>
<feature type="domain" description="HTH iclR-type" evidence="4">
    <location>
        <begin position="10"/>
        <end position="73"/>
    </location>
</feature>